<gene>
    <name evidence="1" type="ORF">H8730_10420</name>
</gene>
<comment type="caution">
    <text evidence="1">The sequence shown here is derived from an EMBL/GenBank/DDBJ whole genome shotgun (WGS) entry which is preliminary data.</text>
</comment>
<keyword evidence="2" id="KW-1185">Reference proteome</keyword>
<dbReference type="RefSeq" id="WP_177717543.1">
    <property type="nucleotide sequence ID" value="NZ_JACRSQ010000014.1"/>
</dbReference>
<organism evidence="1 2">
    <name type="scientific">Bianquea renquensis</name>
    <dbReference type="NCBI Taxonomy" id="2763661"/>
    <lineage>
        <taxon>Bacteria</taxon>
        <taxon>Bacillati</taxon>
        <taxon>Bacillota</taxon>
        <taxon>Clostridia</taxon>
        <taxon>Eubacteriales</taxon>
        <taxon>Bianqueaceae</taxon>
        <taxon>Bianquea</taxon>
    </lineage>
</organism>
<sequence length="68" mass="7405">MHAGEASKSSGQRAHGDKFLHVTVETTMPASRLPNICRGRTILFPTAPLIPPFSVLELEKAEEISDCD</sequence>
<evidence type="ECO:0000313" key="2">
    <source>
        <dbReference type="Proteomes" id="UP000657006"/>
    </source>
</evidence>
<name>A0A926DV53_9FIRM</name>
<accession>A0A926DV53</accession>
<dbReference type="AlphaFoldDB" id="A0A926DV53"/>
<dbReference type="EMBL" id="JACRSQ010000014">
    <property type="protein sequence ID" value="MBC8543959.1"/>
    <property type="molecule type" value="Genomic_DNA"/>
</dbReference>
<protein>
    <submittedName>
        <fullName evidence="1">Uncharacterized protein</fullName>
    </submittedName>
</protein>
<evidence type="ECO:0000313" key="1">
    <source>
        <dbReference type="EMBL" id="MBC8543959.1"/>
    </source>
</evidence>
<dbReference type="Proteomes" id="UP000657006">
    <property type="component" value="Unassembled WGS sequence"/>
</dbReference>
<reference evidence="1" key="1">
    <citation type="submission" date="2020-08" db="EMBL/GenBank/DDBJ databases">
        <title>Genome public.</title>
        <authorList>
            <person name="Liu C."/>
            <person name="Sun Q."/>
        </authorList>
    </citation>
    <scope>NUCLEOTIDE SEQUENCE</scope>
    <source>
        <strain evidence="1">NSJ-32</strain>
    </source>
</reference>
<proteinExistence type="predicted"/>